<proteinExistence type="predicted"/>
<evidence type="ECO:0000313" key="1">
    <source>
        <dbReference type="EMBL" id="QJA72378.1"/>
    </source>
</evidence>
<protein>
    <submittedName>
        <fullName evidence="1">Uncharacterized protein</fullName>
    </submittedName>
</protein>
<reference evidence="1" key="1">
    <citation type="submission" date="2020-03" db="EMBL/GenBank/DDBJ databases">
        <title>The deep terrestrial virosphere.</title>
        <authorList>
            <person name="Holmfeldt K."/>
            <person name="Nilsson E."/>
            <person name="Simone D."/>
            <person name="Lopez-Fernandez M."/>
            <person name="Wu X."/>
            <person name="de Brujin I."/>
            <person name="Lundin D."/>
            <person name="Andersson A."/>
            <person name="Bertilsson S."/>
            <person name="Dopson M."/>
        </authorList>
    </citation>
    <scope>NUCLEOTIDE SEQUENCE</scope>
    <source>
        <strain evidence="1">MM415A02778</strain>
        <strain evidence="2">MM415B03683</strain>
    </source>
</reference>
<name>A0A6M3JSS5_9ZZZZ</name>
<evidence type="ECO:0000313" key="2">
    <source>
        <dbReference type="EMBL" id="QJA95003.1"/>
    </source>
</evidence>
<sequence length="159" mass="18538">MKKIVINAQYGGFGLSHEAVMRYAELKGVKLYPFIDKMLRKVFEDVYHETPTIEDNRVSCISYALVPPEAYERLLEGDERNTNTADRFKNSNAFFFSVNNIERDDPYLIQTVEELGDRANGKCASLRIVKIPNDIKWVIEEYNGSEYIAEKHRTWYVDE</sequence>
<dbReference type="EMBL" id="MT143278">
    <property type="protein sequence ID" value="QJA95003.1"/>
    <property type="molecule type" value="Genomic_DNA"/>
</dbReference>
<organism evidence="1">
    <name type="scientific">viral metagenome</name>
    <dbReference type="NCBI Taxonomy" id="1070528"/>
    <lineage>
        <taxon>unclassified sequences</taxon>
        <taxon>metagenomes</taxon>
        <taxon>organismal metagenomes</taxon>
    </lineage>
</organism>
<dbReference type="AlphaFoldDB" id="A0A6M3JSS5"/>
<accession>A0A6M3JSS5</accession>
<dbReference type="EMBL" id="MT141947">
    <property type="protein sequence ID" value="QJA72378.1"/>
    <property type="molecule type" value="Genomic_DNA"/>
</dbReference>
<gene>
    <name evidence="1" type="ORF">MM415A02778_0003</name>
    <name evidence="2" type="ORF">MM415B03683_0003</name>
</gene>